<evidence type="ECO:0000256" key="7">
    <source>
        <dbReference type="ARBA" id="ARBA00022723"/>
    </source>
</evidence>
<dbReference type="Pfam" id="PF01068">
    <property type="entry name" value="DNA_ligase_A_M"/>
    <property type="match status" value="1"/>
</dbReference>
<dbReference type="InterPro" id="IPR014144">
    <property type="entry name" value="LigD_PE_domain"/>
</dbReference>
<dbReference type="PANTHER" id="PTHR42705:SF2">
    <property type="entry name" value="BIFUNCTIONAL NON-HOMOLOGOUS END JOINING PROTEIN LIGD"/>
    <property type="match status" value="1"/>
</dbReference>
<sequence length="834" mass="92320">PIEYGEFEGIIPEGNYGAGTVMLWDRGTYECMEGDPAEAFRRGKLTLILHGEKLRGEFHFVRTKRNQGRDWLLFKGKDEFAAPGYAPGGTRSVKSGRVIEEIRAEQDARWTPAVSAPATTAPRANASRGTAPLSPPPASPRRKAPADPFPEPFRPMLAQTAEGSFSRAGWSFEIKWDGVRALGFVRRHGATQEIALYSRTLHRLNAQFPDVVASLAALEADVVLDGEIFAPDERGRPSFARLQDRLHLIREADVREAAERIPVVYAVFDCLYLDGRDLRALPLSERRKILEGLALPPGMLRSDAVEGDGSTLFEAATQHGLEGIIAKWSASPYRPGIRSADWQKIKVRRTLEAVVGGFTRGRGHRKGTFGALVLGQYDPSDGALVHIGQTGGGLSDADLRALFERLEPLETTTCPFATPPGTLQPATWVRPQVVVEVEYSEFTPDGVLRAPVFLRVRDEIPAAEVKLEPRAHGRDGDGEAPAEAPAGPPPRARGSRRPPPMPKGRRPWAPTSHVAFTNLDKVFFPELGLTKGDVIAYYRRIAPYLLPHLADRPLTLRRWPNGIVGDEDPPAFVRTERIWSEEGRRDIRMAICNDEATLLWLAQLGCIEMHAWFSRVTPVARRRGARPGAFSGSEATIAKSALNLPDFVVFDIDPFLFPEGTGPTRRHGELDPDYTRKGFEAARQAALWLGEALEGLGLRAFLKTSGKTGLHAFIPIVRRYTFAQTHAFAKTMAAWLTGQHPDALTTAWSVRDRVGKVFLDYNQNLRGKTLASIYSLRPVPQATVSVPVTWDELRAGFDPLRWTIATVFDRLERVGDLWADILEGAQEIVLRAER</sequence>
<dbReference type="GO" id="GO:0003887">
    <property type="term" value="F:DNA-directed DNA polymerase activity"/>
    <property type="evidence" value="ECO:0007669"/>
    <property type="project" value="UniProtKB-KW"/>
</dbReference>
<dbReference type="Pfam" id="PF21686">
    <property type="entry name" value="LigD_Prim-Pol"/>
    <property type="match status" value="1"/>
</dbReference>
<dbReference type="InterPro" id="IPR014145">
    <property type="entry name" value="LigD_pol_dom"/>
</dbReference>
<dbReference type="GO" id="GO:0003677">
    <property type="term" value="F:DNA binding"/>
    <property type="evidence" value="ECO:0007669"/>
    <property type="project" value="UniProtKB-KW"/>
</dbReference>
<evidence type="ECO:0000313" key="26">
    <source>
        <dbReference type="Proteomes" id="UP000320393"/>
    </source>
</evidence>
<gene>
    <name evidence="25" type="ORF">E6H02_11540</name>
</gene>
<evidence type="ECO:0000259" key="24">
    <source>
        <dbReference type="PROSITE" id="PS50160"/>
    </source>
</evidence>
<evidence type="ECO:0000256" key="21">
    <source>
        <dbReference type="ARBA" id="ARBA00049981"/>
    </source>
</evidence>
<evidence type="ECO:0000256" key="3">
    <source>
        <dbReference type="ARBA" id="ARBA00022598"/>
    </source>
</evidence>
<dbReference type="EC" id="6.5.1.1" evidence="2"/>
<organism evidence="25 26">
    <name type="scientific">Candidatus Segetimicrobium genomatis</name>
    <dbReference type="NCBI Taxonomy" id="2569760"/>
    <lineage>
        <taxon>Bacteria</taxon>
        <taxon>Bacillati</taxon>
        <taxon>Candidatus Sysuimicrobiota</taxon>
        <taxon>Candidatus Sysuimicrobiia</taxon>
        <taxon>Candidatus Sysuimicrobiales</taxon>
        <taxon>Candidatus Segetimicrobiaceae</taxon>
        <taxon>Candidatus Segetimicrobium</taxon>
    </lineage>
</organism>
<evidence type="ECO:0000256" key="4">
    <source>
        <dbReference type="ARBA" id="ARBA00022679"/>
    </source>
</evidence>
<dbReference type="CDD" id="cd07906">
    <property type="entry name" value="Adenylation_DNA_ligase_LigD_LigC"/>
    <property type="match status" value="1"/>
</dbReference>
<evidence type="ECO:0000256" key="20">
    <source>
        <dbReference type="ARBA" id="ARBA00034003"/>
    </source>
</evidence>
<dbReference type="GO" id="GO:0006281">
    <property type="term" value="P:DNA repair"/>
    <property type="evidence" value="ECO:0007669"/>
    <property type="project" value="UniProtKB-KW"/>
</dbReference>
<dbReference type="GO" id="GO:0046872">
    <property type="term" value="F:metal ion binding"/>
    <property type="evidence" value="ECO:0007669"/>
    <property type="project" value="UniProtKB-KW"/>
</dbReference>
<feature type="non-terminal residue" evidence="25">
    <location>
        <position position="1"/>
    </location>
</feature>
<evidence type="ECO:0000256" key="16">
    <source>
        <dbReference type="ARBA" id="ARBA00023204"/>
    </source>
</evidence>
<evidence type="ECO:0000256" key="8">
    <source>
        <dbReference type="ARBA" id="ARBA00022741"/>
    </source>
</evidence>
<keyword evidence="18" id="KW-0511">Multifunctional enzyme</keyword>
<dbReference type="CDD" id="cd04861">
    <property type="entry name" value="LigD_Pol_like"/>
    <property type="match status" value="1"/>
</dbReference>
<keyword evidence="8" id="KW-0547">Nucleotide-binding</keyword>
<dbReference type="Proteomes" id="UP000320393">
    <property type="component" value="Unassembled WGS sequence"/>
</dbReference>
<dbReference type="GO" id="GO:0005524">
    <property type="term" value="F:ATP binding"/>
    <property type="evidence" value="ECO:0007669"/>
    <property type="project" value="UniProtKB-KW"/>
</dbReference>
<dbReference type="AlphaFoldDB" id="A0A537LI43"/>
<dbReference type="Gene3D" id="2.40.50.140">
    <property type="entry name" value="Nucleic acid-binding proteins"/>
    <property type="match status" value="1"/>
</dbReference>
<comment type="similarity">
    <text evidence="21">In the C-terminal section; belongs to the ATP-dependent DNA ligase family.</text>
</comment>
<feature type="compositionally biased region" description="Low complexity" evidence="23">
    <location>
        <begin position="111"/>
        <end position="124"/>
    </location>
</feature>
<dbReference type="GO" id="GO:0003910">
    <property type="term" value="F:DNA ligase (ATP) activity"/>
    <property type="evidence" value="ECO:0007669"/>
    <property type="project" value="UniProtKB-EC"/>
</dbReference>
<dbReference type="Pfam" id="PF04679">
    <property type="entry name" value="DNA_ligase_A_C"/>
    <property type="match status" value="1"/>
</dbReference>
<keyword evidence="14" id="KW-0238">DNA-binding</keyword>
<comment type="cofactor">
    <cofactor evidence="1">
        <name>Mn(2+)</name>
        <dbReference type="ChEBI" id="CHEBI:29035"/>
    </cofactor>
</comment>
<proteinExistence type="inferred from homology"/>
<dbReference type="SUPFAM" id="SSF56091">
    <property type="entry name" value="DNA ligase/mRNA capping enzyme, catalytic domain"/>
    <property type="match status" value="1"/>
</dbReference>
<keyword evidence="6" id="KW-0540">Nuclease</keyword>
<keyword evidence="16" id="KW-0234">DNA repair</keyword>
<dbReference type="InterPro" id="IPR014146">
    <property type="entry name" value="LigD_ligase_dom"/>
</dbReference>
<keyword evidence="12" id="KW-0067">ATP-binding</keyword>
<keyword evidence="7" id="KW-0479">Metal-binding</keyword>
<dbReference type="InterPro" id="IPR052171">
    <property type="entry name" value="NHEJ_LigD"/>
</dbReference>
<reference evidence="25 26" key="1">
    <citation type="journal article" date="2019" name="Nat. Microbiol.">
        <title>Mediterranean grassland soil C-N compound turnover is dependent on rainfall and depth, and is mediated by genomically divergent microorganisms.</title>
        <authorList>
            <person name="Diamond S."/>
            <person name="Andeer P.F."/>
            <person name="Li Z."/>
            <person name="Crits-Christoph A."/>
            <person name="Burstein D."/>
            <person name="Anantharaman K."/>
            <person name="Lane K.R."/>
            <person name="Thomas B.C."/>
            <person name="Pan C."/>
            <person name="Northen T.R."/>
            <person name="Banfield J.F."/>
        </authorList>
    </citation>
    <scope>NUCLEOTIDE SEQUENCE [LARGE SCALE GENOMIC DNA]</scope>
    <source>
        <strain evidence="25">NP_5</strain>
    </source>
</reference>
<evidence type="ECO:0000256" key="2">
    <source>
        <dbReference type="ARBA" id="ARBA00012727"/>
    </source>
</evidence>
<evidence type="ECO:0000256" key="5">
    <source>
        <dbReference type="ARBA" id="ARBA00022695"/>
    </source>
</evidence>
<name>A0A537LI43_9BACT</name>
<keyword evidence="9" id="KW-0227">DNA damage</keyword>
<evidence type="ECO:0000256" key="11">
    <source>
        <dbReference type="ARBA" id="ARBA00022839"/>
    </source>
</evidence>
<dbReference type="NCBIfam" id="TIGR02779">
    <property type="entry name" value="NHEJ_ligase_lig"/>
    <property type="match status" value="1"/>
</dbReference>
<evidence type="ECO:0000256" key="12">
    <source>
        <dbReference type="ARBA" id="ARBA00022840"/>
    </source>
</evidence>
<dbReference type="SUPFAM" id="SSF50249">
    <property type="entry name" value="Nucleic acid-binding proteins"/>
    <property type="match status" value="1"/>
</dbReference>
<keyword evidence="13" id="KW-0239">DNA-directed DNA polymerase</keyword>
<dbReference type="GO" id="GO:0004527">
    <property type="term" value="F:exonuclease activity"/>
    <property type="evidence" value="ECO:0007669"/>
    <property type="project" value="UniProtKB-KW"/>
</dbReference>
<evidence type="ECO:0000256" key="19">
    <source>
        <dbReference type="ARBA" id="ARBA00029943"/>
    </source>
</evidence>
<keyword evidence="15" id="KW-0233">DNA recombination</keyword>
<evidence type="ECO:0000256" key="13">
    <source>
        <dbReference type="ARBA" id="ARBA00022932"/>
    </source>
</evidence>
<evidence type="ECO:0000256" key="17">
    <source>
        <dbReference type="ARBA" id="ARBA00023211"/>
    </source>
</evidence>
<feature type="region of interest" description="Disordered" evidence="23">
    <location>
        <begin position="109"/>
        <end position="154"/>
    </location>
</feature>
<accession>A0A537LI43</accession>
<dbReference type="Gene3D" id="3.30.1490.70">
    <property type="match status" value="1"/>
</dbReference>
<keyword evidence="11" id="KW-0269">Exonuclease</keyword>
<dbReference type="InterPro" id="IPR012340">
    <property type="entry name" value="NA-bd_OB-fold"/>
</dbReference>
<evidence type="ECO:0000256" key="14">
    <source>
        <dbReference type="ARBA" id="ARBA00023125"/>
    </source>
</evidence>
<keyword evidence="10" id="KW-0378">Hydrolase</keyword>
<dbReference type="Gene3D" id="3.90.920.10">
    <property type="entry name" value="DNA primase, PRIM domain"/>
    <property type="match status" value="1"/>
</dbReference>
<dbReference type="InterPro" id="IPR012310">
    <property type="entry name" value="DNA_ligase_ATP-dep_cent"/>
</dbReference>
<comment type="caution">
    <text evidence="25">The sequence shown here is derived from an EMBL/GenBank/DDBJ whole genome shotgun (WGS) entry which is preliminary data.</text>
</comment>
<feature type="compositionally biased region" description="Pro residues" evidence="23">
    <location>
        <begin position="486"/>
        <end position="502"/>
    </location>
</feature>
<keyword evidence="17" id="KW-0464">Manganese</keyword>
<feature type="region of interest" description="Disordered" evidence="23">
    <location>
        <begin position="465"/>
        <end position="510"/>
    </location>
</feature>
<dbReference type="PROSITE" id="PS50160">
    <property type="entry name" value="DNA_LIGASE_A3"/>
    <property type="match status" value="1"/>
</dbReference>
<evidence type="ECO:0000256" key="9">
    <source>
        <dbReference type="ARBA" id="ARBA00022763"/>
    </source>
</evidence>
<dbReference type="Pfam" id="PF13298">
    <property type="entry name" value="LigD_N"/>
    <property type="match status" value="1"/>
</dbReference>
<comment type="similarity">
    <text evidence="22">In the N-terminal section; belongs to the LigD polymerase family.</text>
</comment>
<comment type="catalytic activity">
    <reaction evidence="20">
        <text>ATP + (deoxyribonucleotide)n-3'-hydroxyl + 5'-phospho-(deoxyribonucleotide)m = (deoxyribonucleotide)n+m + AMP + diphosphate.</text>
        <dbReference type="EC" id="6.5.1.1"/>
    </reaction>
</comment>
<feature type="compositionally biased region" description="Basic and acidic residues" evidence="23">
    <location>
        <begin position="465"/>
        <end position="477"/>
    </location>
</feature>
<evidence type="ECO:0000256" key="18">
    <source>
        <dbReference type="ARBA" id="ARBA00023268"/>
    </source>
</evidence>
<evidence type="ECO:0000256" key="22">
    <source>
        <dbReference type="ARBA" id="ARBA00049990"/>
    </source>
</evidence>
<dbReference type="CDD" id="cd07971">
    <property type="entry name" value="OBF_DNA_ligase_LigD"/>
    <property type="match status" value="1"/>
</dbReference>
<keyword evidence="3 25" id="KW-0436">Ligase</keyword>
<dbReference type="GO" id="GO:0006310">
    <property type="term" value="P:DNA recombination"/>
    <property type="evidence" value="ECO:0007669"/>
    <property type="project" value="UniProtKB-KW"/>
</dbReference>
<dbReference type="EMBL" id="VBAM01000489">
    <property type="protein sequence ID" value="TMJ07357.1"/>
    <property type="molecule type" value="Genomic_DNA"/>
</dbReference>
<dbReference type="InterPro" id="IPR012309">
    <property type="entry name" value="DNA_ligase_ATP-dep_C"/>
</dbReference>
<evidence type="ECO:0000256" key="15">
    <source>
        <dbReference type="ARBA" id="ARBA00023172"/>
    </source>
</evidence>
<keyword evidence="5" id="KW-0548">Nucleotidyltransferase</keyword>
<evidence type="ECO:0000256" key="1">
    <source>
        <dbReference type="ARBA" id="ARBA00001936"/>
    </source>
</evidence>
<dbReference type="Gene3D" id="3.30.470.30">
    <property type="entry name" value="DNA ligase/mRNA capping enzyme"/>
    <property type="match status" value="1"/>
</dbReference>
<feature type="domain" description="ATP-dependent DNA ligase family profile" evidence="24">
    <location>
        <begin position="256"/>
        <end position="378"/>
    </location>
</feature>
<evidence type="ECO:0000256" key="23">
    <source>
        <dbReference type="SAM" id="MobiDB-lite"/>
    </source>
</evidence>
<keyword evidence="4" id="KW-0808">Transferase</keyword>
<evidence type="ECO:0000256" key="10">
    <source>
        <dbReference type="ARBA" id="ARBA00022801"/>
    </source>
</evidence>
<evidence type="ECO:0000256" key="6">
    <source>
        <dbReference type="ARBA" id="ARBA00022722"/>
    </source>
</evidence>
<dbReference type="PANTHER" id="PTHR42705">
    <property type="entry name" value="BIFUNCTIONAL NON-HOMOLOGOUS END JOINING PROTEIN LIGD"/>
    <property type="match status" value="1"/>
</dbReference>
<protein>
    <recommendedName>
        <fullName evidence="2">DNA ligase (ATP)</fullName>
        <ecNumber evidence="2">6.5.1.1</ecNumber>
    </recommendedName>
    <alternativeName>
        <fullName evidence="19">NHEJ DNA polymerase</fullName>
    </alternativeName>
</protein>
<evidence type="ECO:0000313" key="25">
    <source>
        <dbReference type="EMBL" id="TMJ07357.1"/>
    </source>
</evidence>